<geneLocation type="plasmid" evidence="1">
    <name>unnamed1</name>
</geneLocation>
<evidence type="ECO:0000313" key="3">
    <source>
        <dbReference type="Proteomes" id="UP000236740"/>
    </source>
</evidence>
<sequence length="85" mass="9244">MSREVHFSDVSEALEELEYPIERSEAGAELADVTLVLADGREDFGDLISQTSSDVFESAEDLESELHNTLPRGAVGEPFQSEGDA</sequence>
<dbReference type="Pfam" id="PF19102">
    <property type="entry name" value="DUF5789"/>
    <property type="match status" value="1"/>
</dbReference>
<protein>
    <recommendedName>
        <fullName evidence="5">DUF2795 domain-containing protein</fullName>
    </recommendedName>
</protein>
<dbReference type="EMBL" id="CP031312">
    <property type="protein sequence ID" value="QCC49263.1"/>
    <property type="molecule type" value="Genomic_DNA"/>
</dbReference>
<dbReference type="GeneID" id="39859638"/>
<dbReference type="Proteomes" id="UP000296733">
    <property type="component" value="Plasmid unnamed1"/>
</dbReference>
<evidence type="ECO:0000313" key="2">
    <source>
        <dbReference type="EMBL" id="SEG58278.1"/>
    </source>
</evidence>
<reference evidence="2 3" key="1">
    <citation type="submission" date="2016-10" db="EMBL/GenBank/DDBJ databases">
        <authorList>
            <person name="de Groot N.N."/>
        </authorList>
    </citation>
    <scope>NUCLEOTIDE SEQUENCE [LARGE SCALE GENOMIC DNA]</scope>
    <source>
        <strain evidence="2 3">CGMCC 1.10331</strain>
    </source>
</reference>
<dbReference type="AlphaFoldDB" id="A0A1H6BC02"/>
<dbReference type="KEGG" id="hlm:DV707_16075"/>
<accession>A0A1H6BC02</accession>
<dbReference type="Proteomes" id="UP000236740">
    <property type="component" value="Unassembled WGS sequence"/>
</dbReference>
<dbReference type="OrthoDB" id="227978at2157"/>
<dbReference type="InterPro" id="IPR043899">
    <property type="entry name" value="DUF5789"/>
</dbReference>
<gene>
    <name evidence="1" type="ORF">DV707_16075</name>
    <name evidence="2" type="ORF">SAMN04488133_2742</name>
</gene>
<organism evidence="2 3">
    <name type="scientific">Halobellus limi</name>
    <dbReference type="NCBI Taxonomy" id="699433"/>
    <lineage>
        <taxon>Archaea</taxon>
        <taxon>Methanobacteriati</taxon>
        <taxon>Methanobacteriota</taxon>
        <taxon>Stenosarchaea group</taxon>
        <taxon>Halobacteria</taxon>
        <taxon>Halobacteriales</taxon>
        <taxon>Haloferacaceae</taxon>
        <taxon>Halobellus</taxon>
    </lineage>
</organism>
<evidence type="ECO:0000313" key="4">
    <source>
        <dbReference type="Proteomes" id="UP000296733"/>
    </source>
</evidence>
<keyword evidence="3" id="KW-1185">Reference proteome</keyword>
<keyword evidence="1" id="KW-0614">Plasmid</keyword>
<evidence type="ECO:0000313" key="1">
    <source>
        <dbReference type="EMBL" id="QCC49263.1"/>
    </source>
</evidence>
<evidence type="ECO:0008006" key="5">
    <source>
        <dbReference type="Google" id="ProtNLM"/>
    </source>
</evidence>
<reference evidence="1 4" key="2">
    <citation type="journal article" date="2019" name="Nat. Commun.">
        <title>A new type of DNA phosphorothioation-based antiviral system in archaea.</title>
        <authorList>
            <person name="Xiong L."/>
            <person name="Liu S."/>
            <person name="Chen S."/>
            <person name="Xiao Y."/>
            <person name="Zhu B."/>
            <person name="Gao Y."/>
            <person name="Zhang Y."/>
            <person name="Chen B."/>
            <person name="Luo J."/>
            <person name="Deng Z."/>
            <person name="Chen X."/>
            <person name="Wang L."/>
            <person name="Chen S."/>
        </authorList>
    </citation>
    <scope>NUCLEOTIDE SEQUENCE [LARGE SCALE GENOMIC DNA]</scope>
    <source>
        <strain evidence="1 4">CGMCC 1.10331</strain>
        <plasmid evidence="1 4">unnamed1</plasmid>
    </source>
</reference>
<name>A0A1H6BC02_9EURY</name>
<dbReference type="EMBL" id="FNVN01000004">
    <property type="protein sequence ID" value="SEG58278.1"/>
    <property type="molecule type" value="Genomic_DNA"/>
</dbReference>
<dbReference type="RefSeq" id="WP_103992428.1">
    <property type="nucleotide sequence ID" value="NZ_CP031312.1"/>
</dbReference>
<proteinExistence type="predicted"/>